<feature type="region of interest" description="Disordered" evidence="1">
    <location>
        <begin position="312"/>
        <end position="335"/>
    </location>
</feature>
<accession>A0ABQ9TSN2</accession>
<organism evidence="3 4">
    <name type="scientific">Saguinus oedipus</name>
    <name type="common">Cotton-top tamarin</name>
    <name type="synonym">Oedipomidas oedipus</name>
    <dbReference type="NCBI Taxonomy" id="9490"/>
    <lineage>
        <taxon>Eukaryota</taxon>
        <taxon>Metazoa</taxon>
        <taxon>Chordata</taxon>
        <taxon>Craniata</taxon>
        <taxon>Vertebrata</taxon>
        <taxon>Euteleostomi</taxon>
        <taxon>Mammalia</taxon>
        <taxon>Eutheria</taxon>
        <taxon>Euarchontoglires</taxon>
        <taxon>Primates</taxon>
        <taxon>Haplorrhini</taxon>
        <taxon>Platyrrhini</taxon>
        <taxon>Cebidae</taxon>
        <taxon>Callitrichinae</taxon>
        <taxon>Saguinus</taxon>
    </lineage>
</organism>
<evidence type="ECO:0000313" key="3">
    <source>
        <dbReference type="EMBL" id="KAK2087766.1"/>
    </source>
</evidence>
<gene>
    <name evidence="3" type="ORF">P7K49_033673</name>
</gene>
<protein>
    <recommendedName>
        <fullName evidence="2">Transducer of regulated CREB activity C-terminal domain-containing protein</fullName>
    </recommendedName>
</protein>
<feature type="region of interest" description="Disordered" evidence="1">
    <location>
        <begin position="69"/>
        <end position="100"/>
    </location>
</feature>
<name>A0ABQ9TSN2_SAGOE</name>
<dbReference type="Pfam" id="PF12886">
    <property type="entry name" value="TORC_C"/>
    <property type="match status" value="1"/>
</dbReference>
<evidence type="ECO:0000259" key="2">
    <source>
        <dbReference type="Pfam" id="PF12886"/>
    </source>
</evidence>
<dbReference type="PANTHER" id="PTHR13589">
    <property type="entry name" value="CREB-REGULATED TRANSCRIPTION COACTIVATOR"/>
    <property type="match status" value="1"/>
</dbReference>
<reference evidence="3 4" key="1">
    <citation type="submission" date="2023-05" db="EMBL/GenBank/DDBJ databases">
        <title>B98-5 Cell Line De Novo Hybrid Assembly: An Optical Mapping Approach.</title>
        <authorList>
            <person name="Kananen K."/>
            <person name="Auerbach J.A."/>
            <person name="Kautto E."/>
            <person name="Blachly J.S."/>
        </authorList>
    </citation>
    <scope>NUCLEOTIDE SEQUENCE [LARGE SCALE GENOMIC DNA]</scope>
    <source>
        <strain evidence="3">B95-8</strain>
        <tissue evidence="3">Cell line</tissue>
    </source>
</reference>
<feature type="compositionally biased region" description="Low complexity" evidence="1">
    <location>
        <begin position="312"/>
        <end position="324"/>
    </location>
</feature>
<evidence type="ECO:0000313" key="4">
    <source>
        <dbReference type="Proteomes" id="UP001266305"/>
    </source>
</evidence>
<comment type="caution">
    <text evidence="3">The sequence shown here is derived from an EMBL/GenBank/DDBJ whole genome shotgun (WGS) entry which is preliminary data.</text>
</comment>
<proteinExistence type="predicted"/>
<dbReference type="PANTHER" id="PTHR13589:SF14">
    <property type="entry name" value="CREB-REGULATED TRANSCRIPTION COACTIVATOR 1"/>
    <property type="match status" value="1"/>
</dbReference>
<feature type="region of interest" description="Disordered" evidence="1">
    <location>
        <begin position="236"/>
        <end position="256"/>
    </location>
</feature>
<feature type="domain" description="Transducer of regulated CREB activity C-terminal" evidence="2">
    <location>
        <begin position="389"/>
        <end position="464"/>
    </location>
</feature>
<keyword evidence="4" id="KW-1185">Reference proteome</keyword>
<dbReference type="EMBL" id="JASSZA010000019">
    <property type="protein sequence ID" value="KAK2087766.1"/>
    <property type="molecule type" value="Genomic_DNA"/>
</dbReference>
<dbReference type="InterPro" id="IPR024786">
    <property type="entry name" value="TORC"/>
</dbReference>
<dbReference type="Proteomes" id="UP001266305">
    <property type="component" value="Unassembled WGS sequence"/>
</dbReference>
<evidence type="ECO:0000256" key="1">
    <source>
        <dbReference type="SAM" id="MobiDB-lite"/>
    </source>
</evidence>
<sequence>MSHGGDTSWSSQPLGCYQASGSRKVTLSHQVHLPALATVTFSGPCWVGVPIPVDPNFPIIEMELRRDGGGALGRDVQGAEASQEHPEWGAPPEPQNKHNHQPPAIPGAIWEAWEVPTSRLALGRDHSRPLFCLQHTSTLGSVFGDAYYEQQMAARQANALSHQVSGRPGCQSAGAQDRRSLGPGPCESGLHVLLGGPCLPLGFTSRPPPCPICGLQKLRAQQGWPSAASWYLRPPTEWRPRTEGEGQAANAGPGRDGTVAVDTAPRHGPCTWVCREVLLALRGGQDPFGVARRPQVMGGAGLVLGSLGAGHPAGAASPAAGRPAKQAHSGPHGPLEQFNMMENAISSSSLYSPGSTLNYSQAAMMGLTGSHGSLPDSQQLGYAGHSGIPNIILTVTGESPPSLSKELTSSLAGVGDVSFDSDSQFPLDELKIDPLTLDGLHMLNDPDMVLADPATEDTFRMDRL</sequence>
<dbReference type="InterPro" id="IPR024785">
    <property type="entry name" value="TORC_C"/>
</dbReference>